<dbReference type="AlphaFoldDB" id="A0A1B2HUY3"/>
<feature type="domain" description="Ketoreductase" evidence="4">
    <location>
        <begin position="5"/>
        <end position="191"/>
    </location>
</feature>
<gene>
    <name evidence="5" type="ORF">BBK82_41970</name>
</gene>
<evidence type="ECO:0000313" key="5">
    <source>
        <dbReference type="EMBL" id="ANZ41549.1"/>
    </source>
</evidence>
<dbReference type="GO" id="GO:0016491">
    <property type="term" value="F:oxidoreductase activity"/>
    <property type="evidence" value="ECO:0007669"/>
    <property type="project" value="UniProtKB-KW"/>
</dbReference>
<evidence type="ECO:0000313" key="6">
    <source>
        <dbReference type="Proteomes" id="UP000093053"/>
    </source>
</evidence>
<dbReference type="OrthoDB" id="9797538at2"/>
<dbReference type="PRINTS" id="PR00081">
    <property type="entry name" value="GDHRDH"/>
</dbReference>
<evidence type="ECO:0000259" key="4">
    <source>
        <dbReference type="SMART" id="SM00822"/>
    </source>
</evidence>
<dbReference type="PANTHER" id="PTHR44196">
    <property type="entry name" value="DEHYDROGENASE/REDUCTASE SDR FAMILY MEMBER 7B"/>
    <property type="match status" value="1"/>
</dbReference>
<evidence type="ECO:0000256" key="2">
    <source>
        <dbReference type="ARBA" id="ARBA00023002"/>
    </source>
</evidence>
<dbReference type="InterPro" id="IPR057326">
    <property type="entry name" value="KR_dom"/>
</dbReference>
<dbReference type="SUPFAM" id="SSF51735">
    <property type="entry name" value="NAD(P)-binding Rossmann-fold domains"/>
    <property type="match status" value="1"/>
</dbReference>
<dbReference type="SMART" id="SM00822">
    <property type="entry name" value="PKS_KR"/>
    <property type="match status" value="1"/>
</dbReference>
<keyword evidence="6" id="KW-1185">Reference proteome</keyword>
<dbReference type="InterPro" id="IPR020904">
    <property type="entry name" value="Sc_DH/Rdtase_CS"/>
</dbReference>
<dbReference type="CDD" id="cd05233">
    <property type="entry name" value="SDR_c"/>
    <property type="match status" value="1"/>
</dbReference>
<evidence type="ECO:0000256" key="3">
    <source>
        <dbReference type="RuleBase" id="RU000363"/>
    </source>
</evidence>
<accession>A0A1B2HUY3</accession>
<dbReference type="RefSeq" id="WP_065919884.1">
    <property type="nucleotide sequence ID" value="NZ_CP016793.1"/>
</dbReference>
<dbReference type="InterPro" id="IPR002347">
    <property type="entry name" value="SDR_fam"/>
</dbReference>
<comment type="similarity">
    <text evidence="1 3">Belongs to the short-chain dehydrogenases/reductases (SDR) family.</text>
</comment>
<dbReference type="PROSITE" id="PS00061">
    <property type="entry name" value="ADH_SHORT"/>
    <property type="match status" value="1"/>
</dbReference>
<dbReference type="Gene3D" id="3.40.50.720">
    <property type="entry name" value="NAD(P)-binding Rossmann-like Domain"/>
    <property type="match status" value="1"/>
</dbReference>
<keyword evidence="2" id="KW-0560">Oxidoreductase</keyword>
<protein>
    <submittedName>
        <fullName evidence="5">Dehydrogenase</fullName>
    </submittedName>
</protein>
<dbReference type="EMBL" id="CP016793">
    <property type="protein sequence ID" value="ANZ41549.1"/>
    <property type="molecule type" value="Genomic_DNA"/>
</dbReference>
<dbReference type="STRING" id="1586287.BBK82_41970"/>
<dbReference type="InterPro" id="IPR036291">
    <property type="entry name" value="NAD(P)-bd_dom_sf"/>
</dbReference>
<dbReference type="PANTHER" id="PTHR44196:SF2">
    <property type="entry name" value="SHORT-CHAIN DEHYDROGENASE-RELATED"/>
    <property type="match status" value="1"/>
</dbReference>
<dbReference type="GO" id="GO:0016020">
    <property type="term" value="C:membrane"/>
    <property type="evidence" value="ECO:0007669"/>
    <property type="project" value="TreeGrafter"/>
</dbReference>
<dbReference type="PRINTS" id="PR00080">
    <property type="entry name" value="SDRFAMILY"/>
</dbReference>
<proteinExistence type="inferred from homology"/>
<name>A0A1B2HUY3_9PSEU</name>
<evidence type="ECO:0000256" key="1">
    <source>
        <dbReference type="ARBA" id="ARBA00006484"/>
    </source>
</evidence>
<reference evidence="5 6" key="1">
    <citation type="submission" date="2016-07" db="EMBL/GenBank/DDBJ databases">
        <title>Complete genome sequence of the Lentzea guizhouensis DHS C013.</title>
        <authorList>
            <person name="Cao C."/>
        </authorList>
    </citation>
    <scope>NUCLEOTIDE SEQUENCE [LARGE SCALE GENOMIC DNA]</scope>
    <source>
        <strain evidence="5 6">DHS C013</strain>
    </source>
</reference>
<sequence length="269" mass="28578">MFRGRTALVTGASKGIGAACAHELARRGADLVLVARSATTLERLAGELRAVHGIRVEVIAADLADRDGPGKVDAELRSRDIHVDLLFNNAGAGSAGPFFERPFGAQLASVDLNVTGLMTLTHLLGRRMVEAGSGGIINVSSTAAFQPLAYQAVYAATKAFVLSFSEAVAQELAGTGVRVMAAHPGAVATGFFDGTTAKITSLADSPERIARRTLDDFERGRHASYPGRWANRAQTWAARLLPRRQVAALGAWFNRKLGFEHVSDVETAR</sequence>
<dbReference type="Pfam" id="PF00106">
    <property type="entry name" value="adh_short"/>
    <property type="match status" value="1"/>
</dbReference>
<dbReference type="PIRSF" id="PIRSF000126">
    <property type="entry name" value="11-beta-HSD1"/>
    <property type="match status" value="1"/>
</dbReference>
<dbReference type="KEGG" id="led:BBK82_41970"/>
<organism evidence="5 6">
    <name type="scientific">Lentzea guizhouensis</name>
    <dbReference type="NCBI Taxonomy" id="1586287"/>
    <lineage>
        <taxon>Bacteria</taxon>
        <taxon>Bacillati</taxon>
        <taxon>Actinomycetota</taxon>
        <taxon>Actinomycetes</taxon>
        <taxon>Pseudonocardiales</taxon>
        <taxon>Pseudonocardiaceae</taxon>
        <taxon>Lentzea</taxon>
    </lineage>
</organism>
<dbReference type="Proteomes" id="UP000093053">
    <property type="component" value="Chromosome"/>
</dbReference>